<dbReference type="STRING" id="685588.A0A067T819"/>
<reference evidence="2" key="1">
    <citation type="journal article" date="2014" name="Proc. Natl. Acad. Sci. U.S.A.">
        <title>Extensive sampling of basidiomycete genomes demonstrates inadequacy of the white-rot/brown-rot paradigm for wood decay fungi.</title>
        <authorList>
            <person name="Riley R."/>
            <person name="Salamov A.A."/>
            <person name="Brown D.W."/>
            <person name="Nagy L.G."/>
            <person name="Floudas D."/>
            <person name="Held B.W."/>
            <person name="Levasseur A."/>
            <person name="Lombard V."/>
            <person name="Morin E."/>
            <person name="Otillar R."/>
            <person name="Lindquist E.A."/>
            <person name="Sun H."/>
            <person name="LaButti K.M."/>
            <person name="Schmutz J."/>
            <person name="Jabbour D."/>
            <person name="Luo H."/>
            <person name="Baker S.E."/>
            <person name="Pisabarro A.G."/>
            <person name="Walton J.D."/>
            <person name="Blanchette R.A."/>
            <person name="Henrissat B."/>
            <person name="Martin F."/>
            <person name="Cullen D."/>
            <person name="Hibbett D.S."/>
            <person name="Grigoriev I.V."/>
        </authorList>
    </citation>
    <scope>NUCLEOTIDE SEQUENCE [LARGE SCALE GENOMIC DNA]</scope>
    <source>
        <strain evidence="2">CBS 339.88</strain>
    </source>
</reference>
<feature type="non-terminal residue" evidence="1">
    <location>
        <position position="1"/>
    </location>
</feature>
<sequence length="112" mass="12978">LPPLPKQPPEFSPTKKITEARMAELKVNSQGFLWPEEEKLFKHIMKLNEEGIAFEDAERGTLKKSYFSPYIIPTVPHRPWEERNIPIPPGLKDKVIAVLKLKMDADIYEHSQ</sequence>
<dbReference type="Proteomes" id="UP000027222">
    <property type="component" value="Unassembled WGS sequence"/>
</dbReference>
<gene>
    <name evidence="1" type="ORF">GALMADRAFT_23234</name>
</gene>
<name>A0A067T819_GALM3</name>
<accession>A0A067T819</accession>
<protein>
    <submittedName>
        <fullName evidence="1">Uncharacterized protein</fullName>
    </submittedName>
</protein>
<evidence type="ECO:0000313" key="2">
    <source>
        <dbReference type="Proteomes" id="UP000027222"/>
    </source>
</evidence>
<proteinExistence type="predicted"/>
<keyword evidence="2" id="KW-1185">Reference proteome</keyword>
<dbReference type="EMBL" id="KL142379">
    <property type="protein sequence ID" value="KDR76049.1"/>
    <property type="molecule type" value="Genomic_DNA"/>
</dbReference>
<feature type="non-terminal residue" evidence="1">
    <location>
        <position position="112"/>
    </location>
</feature>
<dbReference type="HOGENOM" id="CLU_092523_1_1_1"/>
<organism evidence="1 2">
    <name type="scientific">Galerina marginata (strain CBS 339.88)</name>
    <dbReference type="NCBI Taxonomy" id="685588"/>
    <lineage>
        <taxon>Eukaryota</taxon>
        <taxon>Fungi</taxon>
        <taxon>Dikarya</taxon>
        <taxon>Basidiomycota</taxon>
        <taxon>Agaricomycotina</taxon>
        <taxon>Agaricomycetes</taxon>
        <taxon>Agaricomycetidae</taxon>
        <taxon>Agaricales</taxon>
        <taxon>Agaricineae</taxon>
        <taxon>Strophariaceae</taxon>
        <taxon>Galerina</taxon>
    </lineage>
</organism>
<evidence type="ECO:0000313" key="1">
    <source>
        <dbReference type="EMBL" id="KDR76049.1"/>
    </source>
</evidence>
<dbReference type="OrthoDB" id="5599163at2759"/>
<dbReference type="AlphaFoldDB" id="A0A067T819"/>